<accession>A0AB40BNB4</accession>
<dbReference type="Gene3D" id="3.30.730.10">
    <property type="entry name" value="AP2/ERF domain"/>
    <property type="match status" value="1"/>
</dbReference>
<dbReference type="SUPFAM" id="SSF54171">
    <property type="entry name" value="DNA-binding domain"/>
    <property type="match status" value="1"/>
</dbReference>
<evidence type="ECO:0000256" key="2">
    <source>
        <dbReference type="ARBA" id="ARBA00023015"/>
    </source>
</evidence>
<feature type="region of interest" description="Disordered" evidence="6">
    <location>
        <begin position="170"/>
        <end position="199"/>
    </location>
</feature>
<keyword evidence="4" id="KW-0804">Transcription</keyword>
<dbReference type="InterPro" id="IPR036955">
    <property type="entry name" value="AP2/ERF_dom_sf"/>
</dbReference>
<evidence type="ECO:0000256" key="6">
    <source>
        <dbReference type="SAM" id="MobiDB-lite"/>
    </source>
</evidence>
<evidence type="ECO:0000256" key="5">
    <source>
        <dbReference type="ARBA" id="ARBA00023242"/>
    </source>
</evidence>
<dbReference type="PRINTS" id="PR00367">
    <property type="entry name" value="ETHRSPELEMNT"/>
</dbReference>
<dbReference type="PANTHER" id="PTHR31677:SF118">
    <property type="entry name" value="OS04G0399800 PROTEIN"/>
    <property type="match status" value="1"/>
</dbReference>
<dbReference type="SUPFAM" id="SSF101447">
    <property type="entry name" value="Formin homology 2 domain (FH2 domain)"/>
    <property type="match status" value="1"/>
</dbReference>
<evidence type="ECO:0000256" key="1">
    <source>
        <dbReference type="ARBA" id="ARBA00004123"/>
    </source>
</evidence>
<dbReference type="Pfam" id="PF00847">
    <property type="entry name" value="AP2"/>
    <property type="match status" value="1"/>
</dbReference>
<name>A0AB40BNB4_DIOCR</name>
<dbReference type="FunFam" id="3.30.730.10:FF:000001">
    <property type="entry name" value="Ethylene-responsive transcription factor 2"/>
    <property type="match status" value="1"/>
</dbReference>
<dbReference type="Proteomes" id="UP001515500">
    <property type="component" value="Chromosome 7"/>
</dbReference>
<dbReference type="RefSeq" id="XP_039128872.1">
    <property type="nucleotide sequence ID" value="XM_039272938.1"/>
</dbReference>
<dbReference type="PANTHER" id="PTHR31677">
    <property type="entry name" value="AP2 DOMAIN CLASS TRANSCRIPTION FACTOR"/>
    <property type="match status" value="1"/>
</dbReference>
<dbReference type="SMART" id="SM00380">
    <property type="entry name" value="AP2"/>
    <property type="match status" value="1"/>
</dbReference>
<dbReference type="GO" id="GO:0005634">
    <property type="term" value="C:nucleus"/>
    <property type="evidence" value="ECO:0007669"/>
    <property type="project" value="UniProtKB-SubCell"/>
</dbReference>
<keyword evidence="2" id="KW-0805">Transcription regulation</keyword>
<keyword evidence="5" id="KW-0539">Nucleus</keyword>
<dbReference type="CDD" id="cd00018">
    <property type="entry name" value="AP2"/>
    <property type="match status" value="1"/>
</dbReference>
<protein>
    <submittedName>
        <fullName evidence="9">Ethylene-responsive transcription factor ERF113-like</fullName>
    </submittedName>
</protein>
<gene>
    <name evidence="9" type="primary">LOC120265003</name>
</gene>
<feature type="compositionally biased region" description="Pro residues" evidence="6">
    <location>
        <begin position="105"/>
        <end position="118"/>
    </location>
</feature>
<feature type="compositionally biased region" description="Low complexity" evidence="6">
    <location>
        <begin position="182"/>
        <end position="196"/>
    </location>
</feature>
<sequence length="270" mass="30141">MSNNPTHYHHLSLPLSSTPAATQRRGRRRSTTSTDTSRFLGVRRRPWGRYAAEIRDPNTKERHWLGTFDTAHEAALAYDRAAISLKGFQAKTNFIYFSSSSCSPSPCPPPPPPPPPQVSQPDHIVAPLPCDDDHGSIGLDLPAEFDFYSHAKSGYLSSIIPEGYLLSSSSSSTDHKKYTPTQEQQQLQQQQQQQQQVNSNEDNIVSLDEAMVGGNYDINGGMWDDVVEEPLWELSTTAWDAMQQEQTATASTSYNSCMDGFLDLDYYSLF</sequence>
<dbReference type="AlphaFoldDB" id="A0AB40BNB4"/>
<evidence type="ECO:0000256" key="3">
    <source>
        <dbReference type="ARBA" id="ARBA00023125"/>
    </source>
</evidence>
<dbReference type="PROSITE" id="PS51032">
    <property type="entry name" value="AP2_ERF"/>
    <property type="match status" value="1"/>
</dbReference>
<reference evidence="9" key="1">
    <citation type="submission" date="2025-08" db="UniProtKB">
        <authorList>
            <consortium name="RefSeq"/>
        </authorList>
    </citation>
    <scope>IDENTIFICATION</scope>
</reference>
<comment type="subcellular location">
    <subcellularLocation>
        <location evidence="1">Nucleus</location>
    </subcellularLocation>
</comment>
<evidence type="ECO:0000259" key="7">
    <source>
        <dbReference type="PROSITE" id="PS51032"/>
    </source>
</evidence>
<dbReference type="InterPro" id="IPR016177">
    <property type="entry name" value="DNA-bd_dom_sf"/>
</dbReference>
<proteinExistence type="predicted"/>
<dbReference type="GeneID" id="120265003"/>
<organism evidence="8 9">
    <name type="scientific">Dioscorea cayennensis subsp. rotundata</name>
    <name type="common">White Guinea yam</name>
    <name type="synonym">Dioscorea rotundata</name>
    <dbReference type="NCBI Taxonomy" id="55577"/>
    <lineage>
        <taxon>Eukaryota</taxon>
        <taxon>Viridiplantae</taxon>
        <taxon>Streptophyta</taxon>
        <taxon>Embryophyta</taxon>
        <taxon>Tracheophyta</taxon>
        <taxon>Spermatophyta</taxon>
        <taxon>Magnoliopsida</taxon>
        <taxon>Liliopsida</taxon>
        <taxon>Dioscoreales</taxon>
        <taxon>Dioscoreaceae</taxon>
        <taxon>Dioscorea</taxon>
    </lineage>
</organism>
<evidence type="ECO:0000313" key="9">
    <source>
        <dbReference type="RefSeq" id="XP_039128872.1"/>
    </source>
</evidence>
<feature type="domain" description="AP2/ERF" evidence="7">
    <location>
        <begin position="38"/>
        <end position="95"/>
    </location>
</feature>
<dbReference type="GO" id="GO:0003677">
    <property type="term" value="F:DNA binding"/>
    <property type="evidence" value="ECO:0007669"/>
    <property type="project" value="UniProtKB-KW"/>
</dbReference>
<evidence type="ECO:0000256" key="4">
    <source>
        <dbReference type="ARBA" id="ARBA00023163"/>
    </source>
</evidence>
<evidence type="ECO:0000313" key="8">
    <source>
        <dbReference type="Proteomes" id="UP001515500"/>
    </source>
</evidence>
<keyword evidence="3" id="KW-0238">DNA-binding</keyword>
<feature type="region of interest" description="Disordered" evidence="6">
    <location>
        <begin position="101"/>
        <end position="131"/>
    </location>
</feature>
<dbReference type="GO" id="GO:0003700">
    <property type="term" value="F:DNA-binding transcription factor activity"/>
    <property type="evidence" value="ECO:0007669"/>
    <property type="project" value="InterPro"/>
</dbReference>
<feature type="region of interest" description="Disordered" evidence="6">
    <location>
        <begin position="1"/>
        <end position="38"/>
    </location>
</feature>
<dbReference type="InterPro" id="IPR001471">
    <property type="entry name" value="AP2/ERF_dom"/>
</dbReference>
<keyword evidence="8" id="KW-1185">Reference proteome</keyword>